<sequence>MVISCHLPESDVALGRATYRRLTAVVNDFLLWQSIEEEARAARAQEVPAAAAAAAAAAGSARGLAVSVLVDMPLMTACIVGGDESPRAPSQRVRLSGTQLFLSNALVERGRVYVSAESNQLRLSSFVDGRETEVVLSHTFATPLAPMLTPQLSLFLLTAPSIAAESEVVVKTTWTTLDYASDSACFRELEAFFRSSGASDMAQPPPKPMRLSLNVQNSSLRWRPAGDPRLSSAVVSIDSLAVIVGLNLPVPERDSEELHYYVEGLSVFGRSADAAPHSAVPVASDAWVSTGRFWRDHGFAALLHMDMVDLASKSREADDNGGGGGGPLVDLRLYSEALVVNACADSSATLPALLQGLLRDIAGSPAAEGDS</sequence>
<organism evidence="1 2">
    <name type="scientific">Coemansia helicoidea</name>
    <dbReference type="NCBI Taxonomy" id="1286919"/>
    <lineage>
        <taxon>Eukaryota</taxon>
        <taxon>Fungi</taxon>
        <taxon>Fungi incertae sedis</taxon>
        <taxon>Zoopagomycota</taxon>
        <taxon>Kickxellomycotina</taxon>
        <taxon>Kickxellomycetes</taxon>
        <taxon>Kickxellales</taxon>
        <taxon>Kickxellaceae</taxon>
        <taxon>Coemansia</taxon>
    </lineage>
</organism>
<keyword evidence="2" id="KW-1185">Reference proteome</keyword>
<evidence type="ECO:0000313" key="1">
    <source>
        <dbReference type="EMBL" id="KAJ2789504.1"/>
    </source>
</evidence>
<feature type="non-terminal residue" evidence="1">
    <location>
        <position position="371"/>
    </location>
</feature>
<name>A0ACC1KG43_9FUNG</name>
<protein>
    <submittedName>
        <fullName evidence="1">Uncharacterized protein</fullName>
    </submittedName>
</protein>
<reference evidence="1" key="1">
    <citation type="submission" date="2022-07" db="EMBL/GenBank/DDBJ databases">
        <title>Phylogenomic reconstructions and comparative analyses of Kickxellomycotina fungi.</title>
        <authorList>
            <person name="Reynolds N.K."/>
            <person name="Stajich J.E."/>
            <person name="Barry K."/>
            <person name="Grigoriev I.V."/>
            <person name="Crous P."/>
            <person name="Smith M.E."/>
        </authorList>
    </citation>
    <scope>NUCLEOTIDE SEQUENCE</scope>
    <source>
        <strain evidence="1">BCRC 34780</strain>
    </source>
</reference>
<dbReference type="EMBL" id="JANBUN010003761">
    <property type="protein sequence ID" value="KAJ2789504.1"/>
    <property type="molecule type" value="Genomic_DNA"/>
</dbReference>
<accession>A0ACC1KG43</accession>
<proteinExistence type="predicted"/>
<evidence type="ECO:0000313" key="2">
    <source>
        <dbReference type="Proteomes" id="UP001140087"/>
    </source>
</evidence>
<dbReference type="Proteomes" id="UP001140087">
    <property type="component" value="Unassembled WGS sequence"/>
</dbReference>
<comment type="caution">
    <text evidence="1">The sequence shown here is derived from an EMBL/GenBank/DDBJ whole genome shotgun (WGS) entry which is preliminary data.</text>
</comment>
<gene>
    <name evidence="1" type="ORF">H4R21_006723</name>
</gene>